<dbReference type="OrthoDB" id="1752197at2"/>
<dbReference type="Proteomes" id="UP000308489">
    <property type="component" value="Chromosome 1"/>
</dbReference>
<name>A0A4U9RAJ3_HATHI</name>
<proteinExistence type="predicted"/>
<dbReference type="GO" id="GO:0004527">
    <property type="term" value="F:exonuclease activity"/>
    <property type="evidence" value="ECO:0007669"/>
    <property type="project" value="UniProtKB-KW"/>
</dbReference>
<reference evidence="1 2" key="1">
    <citation type="submission" date="2019-05" db="EMBL/GenBank/DDBJ databases">
        <authorList>
            <consortium name="Pathogen Informatics"/>
        </authorList>
    </citation>
    <scope>NUCLEOTIDE SEQUENCE [LARGE SCALE GENOMIC DNA]</scope>
    <source>
        <strain evidence="1 2">NCTC503</strain>
    </source>
</reference>
<keyword evidence="1" id="KW-0378">Hydrolase</keyword>
<evidence type="ECO:0000313" key="2">
    <source>
        <dbReference type="Proteomes" id="UP000308489"/>
    </source>
</evidence>
<dbReference type="KEGG" id="hhw:NCTC503_01276"/>
<evidence type="ECO:0000313" key="1">
    <source>
        <dbReference type="EMBL" id="VTQ88672.1"/>
    </source>
</evidence>
<organism evidence="1 2">
    <name type="scientific">Hathewaya histolytica</name>
    <name type="common">Clostridium histolyticum</name>
    <dbReference type="NCBI Taxonomy" id="1498"/>
    <lineage>
        <taxon>Bacteria</taxon>
        <taxon>Bacillati</taxon>
        <taxon>Bacillota</taxon>
        <taxon>Clostridia</taxon>
        <taxon>Eubacteriales</taxon>
        <taxon>Clostridiaceae</taxon>
        <taxon>Hathewaya</taxon>
    </lineage>
</organism>
<keyword evidence="1" id="KW-0540">Nuclease</keyword>
<sequence length="327" mass="37618">MNEYQRRVLQGRKEFLKLTQQQEKELLNIYKEAGRQIAYKLSKAKPGSLTSRYLNELNKSINRYRIELKGELYKHSKEVIKASSEIASYVQLSYLDMIAPNQNIRSSFNKMFTQLPNNITKQLISGSYYEDGKTLDKRLWNITNKNARDIDSLIKINVSKGVNARELAKELDAYINPLNKLTPNTLESGMSKNISYQAQRLARTSLTHANTETYIQGSKMNPFCQGLKWNLSPSHYERQVAKYGEDICDEYAIQNNYELGAGIYPSSQYPVAHPNCLCYLTQENIPIEDARAELIKWLNGESNAKLDKWLEDYGEEYGIGGLYESNM</sequence>
<protein>
    <submittedName>
        <fullName evidence="1">Exonuclease SbcC</fullName>
    </submittedName>
</protein>
<dbReference type="EMBL" id="LR590481">
    <property type="protein sequence ID" value="VTQ88672.1"/>
    <property type="molecule type" value="Genomic_DNA"/>
</dbReference>
<dbReference type="RefSeq" id="WP_138209948.1">
    <property type="nucleotide sequence ID" value="NZ_CBCRUQ010000020.1"/>
</dbReference>
<keyword evidence="2" id="KW-1185">Reference proteome</keyword>
<accession>A0A4U9RAJ3</accession>
<gene>
    <name evidence="1" type="ORF">NCTC503_01276</name>
</gene>
<keyword evidence="1" id="KW-0269">Exonuclease</keyword>
<dbReference type="AlphaFoldDB" id="A0A4U9RAJ3"/>